<name>A0A8X8AR29_BRACI</name>
<gene>
    <name evidence="2" type="ORF">Bca52824_029040</name>
</gene>
<proteinExistence type="predicted"/>
<dbReference type="AlphaFoldDB" id="A0A8X8AR29"/>
<dbReference type="Proteomes" id="UP000886595">
    <property type="component" value="Unassembled WGS sequence"/>
</dbReference>
<feature type="compositionally biased region" description="Basic and acidic residues" evidence="1">
    <location>
        <begin position="1"/>
        <end position="28"/>
    </location>
</feature>
<sequence length="82" mass="9678">MKLKLEQDESTLGKRKIEEDSLHSDKKPKMMVPRKLSMYGIIWDEIGEGYNERDKMLLELEQECTTRKLRKLASTYLSCKDP</sequence>
<protein>
    <submittedName>
        <fullName evidence="2">Uncharacterized protein</fullName>
    </submittedName>
</protein>
<evidence type="ECO:0000256" key="1">
    <source>
        <dbReference type="SAM" id="MobiDB-lite"/>
    </source>
</evidence>
<dbReference type="OrthoDB" id="999504at2759"/>
<dbReference type="EMBL" id="JAAMPC010000006">
    <property type="protein sequence ID" value="KAG2309292.1"/>
    <property type="molecule type" value="Genomic_DNA"/>
</dbReference>
<organism evidence="2 3">
    <name type="scientific">Brassica carinata</name>
    <name type="common">Ethiopian mustard</name>
    <name type="synonym">Abyssinian cabbage</name>
    <dbReference type="NCBI Taxonomy" id="52824"/>
    <lineage>
        <taxon>Eukaryota</taxon>
        <taxon>Viridiplantae</taxon>
        <taxon>Streptophyta</taxon>
        <taxon>Embryophyta</taxon>
        <taxon>Tracheophyta</taxon>
        <taxon>Spermatophyta</taxon>
        <taxon>Magnoliopsida</taxon>
        <taxon>eudicotyledons</taxon>
        <taxon>Gunneridae</taxon>
        <taxon>Pentapetalae</taxon>
        <taxon>rosids</taxon>
        <taxon>malvids</taxon>
        <taxon>Brassicales</taxon>
        <taxon>Brassicaceae</taxon>
        <taxon>Brassiceae</taxon>
        <taxon>Brassica</taxon>
    </lineage>
</organism>
<keyword evidence="3" id="KW-1185">Reference proteome</keyword>
<feature type="region of interest" description="Disordered" evidence="1">
    <location>
        <begin position="1"/>
        <end position="29"/>
    </location>
</feature>
<evidence type="ECO:0000313" key="2">
    <source>
        <dbReference type="EMBL" id="KAG2309292.1"/>
    </source>
</evidence>
<comment type="caution">
    <text evidence="2">The sequence shown here is derived from an EMBL/GenBank/DDBJ whole genome shotgun (WGS) entry which is preliminary data.</text>
</comment>
<reference evidence="2 3" key="1">
    <citation type="submission" date="2020-02" db="EMBL/GenBank/DDBJ databases">
        <authorList>
            <person name="Ma Q."/>
            <person name="Huang Y."/>
            <person name="Song X."/>
            <person name="Pei D."/>
        </authorList>
    </citation>
    <scope>NUCLEOTIDE SEQUENCE [LARGE SCALE GENOMIC DNA]</scope>
    <source>
        <strain evidence="2">Sxm20200214</strain>
        <tissue evidence="2">Leaf</tissue>
    </source>
</reference>
<accession>A0A8X8AR29</accession>
<evidence type="ECO:0000313" key="3">
    <source>
        <dbReference type="Proteomes" id="UP000886595"/>
    </source>
</evidence>